<evidence type="ECO:0000256" key="4">
    <source>
        <dbReference type="RuleBase" id="RU003915"/>
    </source>
</evidence>
<dbReference type="PROSITE" id="PS50059">
    <property type="entry name" value="FKBP_PPIASE"/>
    <property type="match status" value="1"/>
</dbReference>
<sequence length="192" mass="21763">MKAIKIVGCLLLGMNLVTCCSQKQEARRPVSHASGEFMKQSVERNKKLNQNEESIIANIIKKDTASDYIASTKGYWYTYLAKNEASTEKPEKGEIAFFDYEIKDLNGKTIYSQTELKPQQYKVDKQDMIIGIRYGLKLMNTGDKVKFLFPSHLAFGYHGDNNRIGTNQPLMCIVTLNDVKPDPTAKPETKIE</sequence>
<feature type="domain" description="PPIase FKBP-type" evidence="5">
    <location>
        <begin position="93"/>
        <end position="180"/>
    </location>
</feature>
<dbReference type="STRING" id="415425.SAMN05444363_2670"/>
<dbReference type="SUPFAM" id="SSF54534">
    <property type="entry name" value="FKBP-like"/>
    <property type="match status" value="1"/>
</dbReference>
<protein>
    <recommendedName>
        <fullName evidence="4">Peptidyl-prolyl cis-trans isomerase</fullName>
        <ecNumber evidence="4">5.2.1.8</ecNumber>
    </recommendedName>
</protein>
<dbReference type="InterPro" id="IPR001179">
    <property type="entry name" value="PPIase_FKBP_dom"/>
</dbReference>
<dbReference type="RefSeq" id="WP_073311989.1">
    <property type="nucleotide sequence ID" value="NZ_FQZI01000005.1"/>
</dbReference>
<dbReference type="Pfam" id="PF00254">
    <property type="entry name" value="FKBP_C"/>
    <property type="match status" value="1"/>
</dbReference>
<dbReference type="EMBL" id="FQZI01000005">
    <property type="protein sequence ID" value="SHJ10622.1"/>
    <property type="molecule type" value="Genomic_DNA"/>
</dbReference>
<evidence type="ECO:0000256" key="2">
    <source>
        <dbReference type="ARBA" id="ARBA00023110"/>
    </source>
</evidence>
<dbReference type="Proteomes" id="UP000184488">
    <property type="component" value="Unassembled WGS sequence"/>
</dbReference>
<accession>A0A1M6GKZ2</accession>
<organism evidence="6 7">
    <name type="scientific">Flavobacterium terrae</name>
    <dbReference type="NCBI Taxonomy" id="415425"/>
    <lineage>
        <taxon>Bacteria</taxon>
        <taxon>Pseudomonadati</taxon>
        <taxon>Bacteroidota</taxon>
        <taxon>Flavobacteriia</taxon>
        <taxon>Flavobacteriales</taxon>
        <taxon>Flavobacteriaceae</taxon>
        <taxon>Flavobacterium</taxon>
    </lineage>
</organism>
<dbReference type="InterPro" id="IPR019869">
    <property type="entry name" value="Motility-assoc_PPIase_GldI"/>
</dbReference>
<gene>
    <name evidence="6" type="ORF">SAMN05444363_2670</name>
</gene>
<comment type="similarity">
    <text evidence="4">Belongs to the FKBP-type PPIase family.</text>
</comment>
<evidence type="ECO:0000256" key="3">
    <source>
        <dbReference type="PROSITE-ProRule" id="PRU00277"/>
    </source>
</evidence>
<evidence type="ECO:0000313" key="6">
    <source>
        <dbReference type="EMBL" id="SHJ10622.1"/>
    </source>
</evidence>
<evidence type="ECO:0000256" key="1">
    <source>
        <dbReference type="ARBA" id="ARBA00000971"/>
    </source>
</evidence>
<keyword evidence="3 4" id="KW-0413">Isomerase</keyword>
<proteinExistence type="inferred from homology"/>
<dbReference type="Gene3D" id="3.10.50.40">
    <property type="match status" value="1"/>
</dbReference>
<evidence type="ECO:0000259" key="5">
    <source>
        <dbReference type="PROSITE" id="PS50059"/>
    </source>
</evidence>
<comment type="catalytic activity">
    <reaction evidence="1 3 4">
        <text>[protein]-peptidylproline (omega=180) = [protein]-peptidylproline (omega=0)</text>
        <dbReference type="Rhea" id="RHEA:16237"/>
        <dbReference type="Rhea" id="RHEA-COMP:10747"/>
        <dbReference type="Rhea" id="RHEA-COMP:10748"/>
        <dbReference type="ChEBI" id="CHEBI:83833"/>
        <dbReference type="ChEBI" id="CHEBI:83834"/>
        <dbReference type="EC" id="5.2.1.8"/>
    </reaction>
</comment>
<keyword evidence="2 3" id="KW-0697">Rotamase</keyword>
<dbReference type="AlphaFoldDB" id="A0A1M6GKZ2"/>
<keyword evidence="7" id="KW-1185">Reference proteome</keyword>
<dbReference type="OrthoDB" id="1093155at2"/>
<name>A0A1M6GKZ2_9FLAO</name>
<dbReference type="NCBIfam" id="TIGR03516">
    <property type="entry name" value="ppisom_GldI"/>
    <property type="match status" value="1"/>
</dbReference>
<dbReference type="InterPro" id="IPR046357">
    <property type="entry name" value="PPIase_dom_sf"/>
</dbReference>
<evidence type="ECO:0000313" key="7">
    <source>
        <dbReference type="Proteomes" id="UP000184488"/>
    </source>
</evidence>
<reference evidence="7" key="1">
    <citation type="submission" date="2016-11" db="EMBL/GenBank/DDBJ databases">
        <authorList>
            <person name="Varghese N."/>
            <person name="Submissions S."/>
        </authorList>
    </citation>
    <scope>NUCLEOTIDE SEQUENCE [LARGE SCALE GENOMIC DNA]</scope>
    <source>
        <strain evidence="7">DSM 18829</strain>
    </source>
</reference>
<dbReference type="GO" id="GO:0003755">
    <property type="term" value="F:peptidyl-prolyl cis-trans isomerase activity"/>
    <property type="evidence" value="ECO:0007669"/>
    <property type="project" value="UniProtKB-UniRule"/>
</dbReference>
<dbReference type="EC" id="5.2.1.8" evidence="4"/>